<dbReference type="RefSeq" id="XP_024868171.1">
    <property type="nucleotide sequence ID" value="XM_025012403.1"/>
</dbReference>
<feature type="compositionally biased region" description="Basic and acidic residues" evidence="1">
    <location>
        <begin position="96"/>
        <end position="105"/>
    </location>
</feature>
<accession>A0A6J1PFJ7</accession>
<reference evidence="3" key="1">
    <citation type="submission" date="2025-08" db="UniProtKB">
        <authorList>
            <consortium name="RefSeq"/>
        </authorList>
    </citation>
    <scope>IDENTIFICATION</scope>
    <source>
        <tissue evidence="3">Whole body</tissue>
    </source>
</reference>
<keyword evidence="2" id="KW-1185">Reference proteome</keyword>
<proteinExistence type="predicted"/>
<feature type="region of interest" description="Disordered" evidence="1">
    <location>
        <begin position="95"/>
        <end position="117"/>
    </location>
</feature>
<feature type="compositionally biased region" description="Polar residues" evidence="1">
    <location>
        <begin position="164"/>
        <end position="192"/>
    </location>
</feature>
<dbReference type="AlphaFoldDB" id="A0A6J1PFJ7"/>
<dbReference type="GeneID" id="112452284"/>
<protein>
    <submittedName>
        <fullName evidence="3">Uncharacterized protein LOC112452284</fullName>
    </submittedName>
</protein>
<feature type="compositionally biased region" description="Basic and acidic residues" evidence="1">
    <location>
        <begin position="221"/>
        <end position="233"/>
    </location>
</feature>
<feature type="compositionally biased region" description="Low complexity" evidence="1">
    <location>
        <begin position="193"/>
        <end position="203"/>
    </location>
</feature>
<dbReference type="Proteomes" id="UP000504618">
    <property type="component" value="Unplaced"/>
</dbReference>
<feature type="region of interest" description="Disordered" evidence="1">
    <location>
        <begin position="164"/>
        <end position="235"/>
    </location>
</feature>
<evidence type="ECO:0000313" key="3">
    <source>
        <dbReference type="RefSeq" id="XP_024868171.1"/>
    </source>
</evidence>
<sequence length="289" mass="33185">MRTRIRESFAIPQDIQSISRDLMGIFPGYPGCPSWVSFGFPEDVILDAEDDDDDDDDDDYNEENFETRFEEEDEACNYWQLKNYNFGTRKKSIRNGHKDHEHRDDDEVGSANPWRKTGGLRLTRNEYHRFCDAQLESYDLATQCPSRRASARRHAAKCTIPLTSFTGTTSLPQSRPQSRQHAGLTDSTLSQGPSPNISLNPSPNCSPQPRAPRQPRRAHTIAHESKNDKAHSDEWEDDIDKVRNAKSILPPSFFKLNFGDTRCQVRKYFELNSVMCSVVFDDFTLILMK</sequence>
<gene>
    <name evidence="3" type="primary">LOC112452284</name>
</gene>
<organism evidence="2 3">
    <name type="scientific">Temnothorax curvispinosus</name>
    <dbReference type="NCBI Taxonomy" id="300111"/>
    <lineage>
        <taxon>Eukaryota</taxon>
        <taxon>Metazoa</taxon>
        <taxon>Ecdysozoa</taxon>
        <taxon>Arthropoda</taxon>
        <taxon>Hexapoda</taxon>
        <taxon>Insecta</taxon>
        <taxon>Pterygota</taxon>
        <taxon>Neoptera</taxon>
        <taxon>Endopterygota</taxon>
        <taxon>Hymenoptera</taxon>
        <taxon>Apocrita</taxon>
        <taxon>Aculeata</taxon>
        <taxon>Formicoidea</taxon>
        <taxon>Formicidae</taxon>
        <taxon>Myrmicinae</taxon>
        <taxon>Temnothorax</taxon>
    </lineage>
</organism>
<name>A0A6J1PFJ7_9HYME</name>
<evidence type="ECO:0000256" key="1">
    <source>
        <dbReference type="SAM" id="MobiDB-lite"/>
    </source>
</evidence>
<evidence type="ECO:0000313" key="2">
    <source>
        <dbReference type="Proteomes" id="UP000504618"/>
    </source>
</evidence>